<accession>A0A644SYW8</accession>
<feature type="transmembrane region" description="Helical" evidence="7">
    <location>
        <begin position="75"/>
        <end position="95"/>
    </location>
</feature>
<feature type="transmembrane region" description="Helical" evidence="7">
    <location>
        <begin position="134"/>
        <end position="155"/>
    </location>
</feature>
<evidence type="ECO:0000256" key="6">
    <source>
        <dbReference type="ARBA" id="ARBA00023136"/>
    </source>
</evidence>
<evidence type="ECO:0000256" key="5">
    <source>
        <dbReference type="ARBA" id="ARBA00022989"/>
    </source>
</evidence>
<dbReference type="GO" id="GO:0005886">
    <property type="term" value="C:plasma membrane"/>
    <property type="evidence" value="ECO:0007669"/>
    <property type="project" value="UniProtKB-SubCell"/>
</dbReference>
<dbReference type="PANTHER" id="PTHR33508">
    <property type="entry name" value="UPF0056 MEMBRANE PROTEIN YHCE"/>
    <property type="match status" value="1"/>
</dbReference>
<dbReference type="EMBL" id="VSSQ01000010">
    <property type="protein sequence ID" value="MPL59764.1"/>
    <property type="molecule type" value="Genomic_DNA"/>
</dbReference>
<dbReference type="Pfam" id="PF01914">
    <property type="entry name" value="MarC"/>
    <property type="match status" value="1"/>
</dbReference>
<protein>
    <submittedName>
        <fullName evidence="8">Uncharacterized protein</fullName>
    </submittedName>
</protein>
<sequence length="201" mass="21691">MEQSFLSVTILLILITDPLGNIPLFIAALKNVQPARRTRVILRECGIAFVTLLVFLFFGSAFLKALHLSNETLRIAGGIILFLIAINMVFPASGAKLVDDEQGSEPFIVPVAIPLIAGPSAMTTVMLLSSSQVALTLEWVGSIFIAILVTTVVFFASQKLEMILGKRFLSAIEKLMGLVLTTIAIDMLLGGISTYIKAIQL</sequence>
<dbReference type="InterPro" id="IPR002771">
    <property type="entry name" value="Multi_antbiot-R_MarC"/>
</dbReference>
<reference evidence="8" key="1">
    <citation type="submission" date="2019-08" db="EMBL/GenBank/DDBJ databases">
        <authorList>
            <person name="Kucharzyk K."/>
            <person name="Murdoch R.W."/>
            <person name="Higgins S."/>
            <person name="Loffler F."/>
        </authorList>
    </citation>
    <scope>NUCLEOTIDE SEQUENCE</scope>
</reference>
<gene>
    <name evidence="8" type="ORF">SDC9_05319</name>
</gene>
<proteinExistence type="inferred from homology"/>
<dbReference type="AlphaFoldDB" id="A0A644SYW8"/>
<comment type="subcellular location">
    <subcellularLocation>
        <location evidence="1">Cell membrane</location>
        <topology evidence="1">Multi-pass membrane protein</topology>
    </subcellularLocation>
</comment>
<feature type="transmembrane region" description="Helical" evidence="7">
    <location>
        <begin position="107"/>
        <end position="128"/>
    </location>
</feature>
<evidence type="ECO:0000256" key="1">
    <source>
        <dbReference type="ARBA" id="ARBA00004651"/>
    </source>
</evidence>
<feature type="transmembrane region" description="Helical" evidence="7">
    <location>
        <begin position="6"/>
        <end position="29"/>
    </location>
</feature>
<dbReference type="NCBIfam" id="TIGR00427">
    <property type="entry name" value="NAAT family transporter"/>
    <property type="match status" value="1"/>
</dbReference>
<dbReference type="PANTHER" id="PTHR33508:SF10">
    <property type="entry name" value="UPF0056 INNER MEMBRANE PROTEIN YHGN"/>
    <property type="match status" value="1"/>
</dbReference>
<keyword evidence="4 7" id="KW-0812">Transmembrane</keyword>
<evidence type="ECO:0000256" key="4">
    <source>
        <dbReference type="ARBA" id="ARBA00022692"/>
    </source>
</evidence>
<name>A0A644SYW8_9ZZZZ</name>
<organism evidence="8">
    <name type="scientific">bioreactor metagenome</name>
    <dbReference type="NCBI Taxonomy" id="1076179"/>
    <lineage>
        <taxon>unclassified sequences</taxon>
        <taxon>metagenomes</taxon>
        <taxon>ecological metagenomes</taxon>
    </lineage>
</organism>
<comment type="caution">
    <text evidence="8">The sequence shown here is derived from an EMBL/GenBank/DDBJ whole genome shotgun (WGS) entry which is preliminary data.</text>
</comment>
<feature type="transmembrane region" description="Helical" evidence="7">
    <location>
        <begin position="175"/>
        <end position="196"/>
    </location>
</feature>
<evidence type="ECO:0000313" key="8">
    <source>
        <dbReference type="EMBL" id="MPL59764.1"/>
    </source>
</evidence>
<keyword evidence="3" id="KW-1003">Cell membrane</keyword>
<evidence type="ECO:0000256" key="3">
    <source>
        <dbReference type="ARBA" id="ARBA00022475"/>
    </source>
</evidence>
<evidence type="ECO:0000256" key="7">
    <source>
        <dbReference type="SAM" id="Phobius"/>
    </source>
</evidence>
<comment type="similarity">
    <text evidence="2">Belongs to the UPF0056 (MarC) family.</text>
</comment>
<keyword evidence="6 7" id="KW-0472">Membrane</keyword>
<keyword evidence="5 7" id="KW-1133">Transmembrane helix</keyword>
<feature type="transmembrane region" description="Helical" evidence="7">
    <location>
        <begin position="41"/>
        <end position="63"/>
    </location>
</feature>
<evidence type="ECO:0000256" key="2">
    <source>
        <dbReference type="ARBA" id="ARBA00009784"/>
    </source>
</evidence>